<evidence type="ECO:0000259" key="1">
    <source>
        <dbReference type="PROSITE" id="PS50879"/>
    </source>
</evidence>
<dbReference type="Pfam" id="PF13456">
    <property type="entry name" value="RVT_3"/>
    <property type="match status" value="1"/>
</dbReference>
<dbReference type="InterPro" id="IPR044730">
    <property type="entry name" value="RNase_H-like_dom_plant"/>
</dbReference>
<dbReference type="GO" id="GO:0004523">
    <property type="term" value="F:RNA-DNA hybrid ribonuclease activity"/>
    <property type="evidence" value="ECO:0007669"/>
    <property type="project" value="InterPro"/>
</dbReference>
<reference evidence="2" key="1">
    <citation type="submission" date="2015-12" db="EMBL/GenBank/DDBJ databases">
        <title>Gene expression during late stages of embryo sac development: a critical building block for successful pollen-pistil interactions.</title>
        <authorList>
            <person name="Liu Y."/>
            <person name="Joly V."/>
            <person name="Sabar M."/>
            <person name="Matton D.P."/>
        </authorList>
    </citation>
    <scope>NUCLEOTIDE SEQUENCE</scope>
</reference>
<dbReference type="AlphaFoldDB" id="A0A0V0IH31"/>
<dbReference type="PANTHER" id="PTHR47723">
    <property type="entry name" value="OS05G0353850 PROTEIN"/>
    <property type="match status" value="1"/>
</dbReference>
<dbReference type="Gene3D" id="3.30.420.10">
    <property type="entry name" value="Ribonuclease H-like superfamily/Ribonuclease H"/>
    <property type="match status" value="1"/>
</dbReference>
<protein>
    <submittedName>
        <fullName evidence="2">Putative ovule protein</fullName>
    </submittedName>
</protein>
<dbReference type="PROSITE" id="PS50879">
    <property type="entry name" value="RNASE_H_1"/>
    <property type="match status" value="1"/>
</dbReference>
<proteinExistence type="predicted"/>
<dbReference type="PANTHER" id="PTHR47723:SF24">
    <property type="entry name" value="RNASE H TYPE-1 DOMAIN-CONTAINING PROTEIN"/>
    <property type="match status" value="1"/>
</dbReference>
<organism evidence="2">
    <name type="scientific">Solanum chacoense</name>
    <name type="common">Chaco potato</name>
    <dbReference type="NCBI Taxonomy" id="4108"/>
    <lineage>
        <taxon>Eukaryota</taxon>
        <taxon>Viridiplantae</taxon>
        <taxon>Streptophyta</taxon>
        <taxon>Embryophyta</taxon>
        <taxon>Tracheophyta</taxon>
        <taxon>Spermatophyta</taxon>
        <taxon>Magnoliopsida</taxon>
        <taxon>eudicotyledons</taxon>
        <taxon>Gunneridae</taxon>
        <taxon>Pentapetalae</taxon>
        <taxon>asterids</taxon>
        <taxon>lamiids</taxon>
        <taxon>Solanales</taxon>
        <taxon>Solanaceae</taxon>
        <taxon>Solanoideae</taxon>
        <taxon>Solaneae</taxon>
        <taxon>Solanum</taxon>
    </lineage>
</organism>
<dbReference type="GO" id="GO:0003676">
    <property type="term" value="F:nucleic acid binding"/>
    <property type="evidence" value="ECO:0007669"/>
    <property type="project" value="InterPro"/>
</dbReference>
<dbReference type="EMBL" id="GEDG01006578">
    <property type="protein sequence ID" value="JAP31903.1"/>
    <property type="molecule type" value="Transcribed_RNA"/>
</dbReference>
<name>A0A0V0IH31_SOLCH</name>
<sequence>MWGDTVRKLKVYKPKLHTHLVVWKPPDTGKLKYNTDGASKGNPGPRSYAFCLRDSQGNLVYARTAGMGEITNTEAKLWTIYKAVEFCWERKLREVIF</sequence>
<dbReference type="InterPro" id="IPR036397">
    <property type="entry name" value="RNaseH_sf"/>
</dbReference>
<accession>A0A0V0IH31</accession>
<dbReference type="InterPro" id="IPR002156">
    <property type="entry name" value="RNaseH_domain"/>
</dbReference>
<evidence type="ECO:0000313" key="2">
    <source>
        <dbReference type="EMBL" id="JAP31903.1"/>
    </source>
</evidence>
<feature type="domain" description="RNase H type-1" evidence="1">
    <location>
        <begin position="27"/>
        <end position="97"/>
    </location>
</feature>
<dbReference type="InterPro" id="IPR012337">
    <property type="entry name" value="RNaseH-like_sf"/>
</dbReference>
<dbReference type="SUPFAM" id="SSF53098">
    <property type="entry name" value="Ribonuclease H-like"/>
    <property type="match status" value="1"/>
</dbReference>
<dbReference type="InterPro" id="IPR053151">
    <property type="entry name" value="RNase_H-like"/>
</dbReference>
<dbReference type="CDD" id="cd06222">
    <property type="entry name" value="RNase_H_like"/>
    <property type="match status" value="1"/>
</dbReference>